<proteinExistence type="predicted"/>
<evidence type="ECO:0000313" key="2">
    <source>
        <dbReference type="Proteomes" id="UP000184406"/>
    </source>
</evidence>
<evidence type="ECO:0000313" key="1">
    <source>
        <dbReference type="EMBL" id="SHE56203.1"/>
    </source>
</evidence>
<accession>A0A1M4UI14</accession>
<sequence>MGTAELNKTKKELVGWIQSLTDDSILSLLNSVKLSSEDKSADWWEELTETDRINILRGIKDYQQGESMESSEFWEGLNNG</sequence>
<dbReference type="RefSeq" id="WP_072860242.1">
    <property type="nucleotide sequence ID" value="NZ_FQUX01000001.1"/>
</dbReference>
<gene>
    <name evidence="1" type="ORF">SAMN03080594_101626</name>
</gene>
<dbReference type="EMBL" id="FQUX01000001">
    <property type="protein sequence ID" value="SHE56203.1"/>
    <property type="molecule type" value="Genomic_DNA"/>
</dbReference>
<dbReference type="Proteomes" id="UP000184406">
    <property type="component" value="Unassembled WGS sequence"/>
</dbReference>
<name>A0A1M4UI14_9FLAO</name>
<protein>
    <submittedName>
        <fullName evidence="1">Uncharacterized protein</fullName>
    </submittedName>
</protein>
<reference evidence="2" key="1">
    <citation type="submission" date="2016-11" db="EMBL/GenBank/DDBJ databases">
        <authorList>
            <person name="Varghese N."/>
            <person name="Submissions S."/>
        </authorList>
    </citation>
    <scope>NUCLEOTIDE SEQUENCE [LARGE SCALE GENOMIC DNA]</scope>
    <source>
        <strain evidence="2">DSM 17539</strain>
    </source>
</reference>
<organism evidence="1 2">
    <name type="scientific">Arenibacter palladensis</name>
    <dbReference type="NCBI Taxonomy" id="237373"/>
    <lineage>
        <taxon>Bacteria</taxon>
        <taxon>Pseudomonadati</taxon>
        <taxon>Bacteroidota</taxon>
        <taxon>Flavobacteriia</taxon>
        <taxon>Flavobacteriales</taxon>
        <taxon>Flavobacteriaceae</taxon>
        <taxon>Arenibacter</taxon>
    </lineage>
</organism>
<keyword evidence="2" id="KW-1185">Reference proteome</keyword>
<dbReference type="OrthoDB" id="1448812at2"/>
<dbReference type="AlphaFoldDB" id="A0A1M4UI14"/>